<dbReference type="EMBL" id="KK198754">
    <property type="protein sequence ID" value="KCW86318.1"/>
    <property type="molecule type" value="Genomic_DNA"/>
</dbReference>
<dbReference type="FunCoup" id="A0A059D6F5">
    <property type="interactions" value="274"/>
</dbReference>
<dbReference type="InterPro" id="IPR006015">
    <property type="entry name" value="Universal_stress_UspA"/>
</dbReference>
<feature type="domain" description="UspA" evidence="1">
    <location>
        <begin position="8"/>
        <end position="155"/>
    </location>
</feature>
<dbReference type="Pfam" id="PF00582">
    <property type="entry name" value="Usp"/>
    <property type="match status" value="1"/>
</dbReference>
<dbReference type="Gene3D" id="3.40.50.620">
    <property type="entry name" value="HUPs"/>
    <property type="match status" value="1"/>
</dbReference>
<dbReference type="STRING" id="71139.A0A059D6F5"/>
<evidence type="ECO:0000313" key="2">
    <source>
        <dbReference type="EMBL" id="KCW86318.1"/>
    </source>
</evidence>
<dbReference type="AlphaFoldDB" id="A0A059D6F5"/>
<dbReference type="OrthoDB" id="843225at2759"/>
<evidence type="ECO:0000259" key="1">
    <source>
        <dbReference type="Pfam" id="PF00582"/>
    </source>
</evidence>
<sequence>MEEGNAKKKIMVAIDDSECSHYALEWALDNLGHSIAGSELIVFSVQPSSNYGSVYAASYGAAPVDLIRSLDENRKKLTLGLLEKAKEICSQHGVNAETMTEVGDPKEEICKAVDKLNIQLLVLGSHSRGAIKRAFLGSVSNYCVHNAKGPVLVVKKPA</sequence>
<reference evidence="2" key="1">
    <citation type="submission" date="2013-07" db="EMBL/GenBank/DDBJ databases">
        <title>The genome of Eucalyptus grandis.</title>
        <authorList>
            <person name="Schmutz J."/>
            <person name="Hayes R."/>
            <person name="Myburg A."/>
            <person name="Tuskan G."/>
            <person name="Grattapaglia D."/>
            <person name="Rokhsar D.S."/>
        </authorList>
    </citation>
    <scope>NUCLEOTIDE SEQUENCE</scope>
    <source>
        <tissue evidence="2">Leaf extractions</tissue>
    </source>
</reference>
<dbReference type="PRINTS" id="PR01438">
    <property type="entry name" value="UNVRSLSTRESS"/>
</dbReference>
<dbReference type="SUPFAM" id="SSF52402">
    <property type="entry name" value="Adenine nucleotide alpha hydrolases-like"/>
    <property type="match status" value="1"/>
</dbReference>
<name>A0A059D6F5_EUCGR</name>
<accession>A0A059D6F5</accession>
<dbReference type="OMA" id="DDSECSH"/>
<dbReference type="InParanoid" id="A0A059D6F5"/>
<proteinExistence type="predicted"/>
<dbReference type="KEGG" id="egr:104433273"/>
<protein>
    <recommendedName>
        <fullName evidence="1">UspA domain-containing protein</fullName>
    </recommendedName>
</protein>
<dbReference type="CDD" id="cd23659">
    <property type="entry name" value="USP_At3g01520-like"/>
    <property type="match status" value="1"/>
</dbReference>
<dbReference type="PANTHER" id="PTHR31964">
    <property type="entry name" value="ADENINE NUCLEOTIDE ALPHA HYDROLASES-LIKE SUPERFAMILY PROTEIN"/>
    <property type="match status" value="1"/>
</dbReference>
<dbReference type="Gramene" id="KCW86318">
    <property type="protein sequence ID" value="KCW86318"/>
    <property type="gene ID" value="EUGRSUZ_B03008"/>
</dbReference>
<gene>
    <name evidence="2" type="ORF">EUGRSUZ_B03008</name>
</gene>
<organism evidence="2">
    <name type="scientific">Eucalyptus grandis</name>
    <name type="common">Flooded gum</name>
    <dbReference type="NCBI Taxonomy" id="71139"/>
    <lineage>
        <taxon>Eukaryota</taxon>
        <taxon>Viridiplantae</taxon>
        <taxon>Streptophyta</taxon>
        <taxon>Embryophyta</taxon>
        <taxon>Tracheophyta</taxon>
        <taxon>Spermatophyta</taxon>
        <taxon>Magnoliopsida</taxon>
        <taxon>eudicotyledons</taxon>
        <taxon>Gunneridae</taxon>
        <taxon>Pentapetalae</taxon>
        <taxon>rosids</taxon>
        <taxon>malvids</taxon>
        <taxon>Myrtales</taxon>
        <taxon>Myrtaceae</taxon>
        <taxon>Myrtoideae</taxon>
        <taxon>Eucalypteae</taxon>
        <taxon>Eucalyptus</taxon>
    </lineage>
</organism>
<dbReference type="PANTHER" id="PTHR31964:SF113">
    <property type="entry name" value="USPA DOMAIN-CONTAINING PROTEIN"/>
    <property type="match status" value="1"/>
</dbReference>
<dbReference type="InterPro" id="IPR006016">
    <property type="entry name" value="UspA"/>
</dbReference>
<dbReference type="InterPro" id="IPR014729">
    <property type="entry name" value="Rossmann-like_a/b/a_fold"/>
</dbReference>
<dbReference type="eggNOG" id="ENOG502RZF9">
    <property type="taxonomic scope" value="Eukaryota"/>
</dbReference>